<sequence length="434" mass="47016">MDVPSAELYSESQIDTFPLLMERPENLNSSAHIIDIPRNIEVSGSPSHDRISSGLEASSHEDRSLSGVRAPSTQPSTSLSNGTNSRSSSLIRRGESRQRRSPLNSGRWISVELVLTLSQIVASVVVLSVSRHEHPHAPLFAWIVGYASGCVATLPLLYWRYRYRNQSSEQDSAQNNQGSAHINVPAGPFSLSVSRNSESDDRRSATTSPGGGQNAVLNARVKVLVEYFKMALDCFFAVWFVVGNVWIFGGHSSAEEAPNLYRLCIVFLTFSCIGYAMPFILCATICCCLPCIISVLGFREDLTQTRGATTESIDALPTYKFKLIKNGNSEDSSTGASDGGIVAAGTEKERVISGEDAVCCICLAKFANNDELRELPCSHFFHKECVDKWLKINASCPLCKSEVGESLLGSLPGLSSSQRQVENGAGNGMAGTVF</sequence>
<evidence type="ECO:0000256" key="6">
    <source>
        <dbReference type="SAM" id="Phobius"/>
    </source>
</evidence>
<dbReference type="GO" id="GO:0008270">
    <property type="term" value="F:zinc ion binding"/>
    <property type="evidence" value="ECO:0007669"/>
    <property type="project" value="UniProtKB-KW"/>
</dbReference>
<accession>A0A835K8A9</accession>
<dbReference type="Gene3D" id="3.30.40.10">
    <property type="entry name" value="Zinc/RING finger domain, C3HC4 (zinc finger)"/>
    <property type="match status" value="1"/>
</dbReference>
<keyword evidence="3" id="KW-0862">Zinc</keyword>
<evidence type="ECO:0000256" key="4">
    <source>
        <dbReference type="PROSITE-ProRule" id="PRU00175"/>
    </source>
</evidence>
<feature type="transmembrane region" description="Helical" evidence="6">
    <location>
        <begin position="230"/>
        <end position="248"/>
    </location>
</feature>
<keyword evidence="6" id="KW-0812">Transmembrane</keyword>
<organism evidence="8 9">
    <name type="scientific">Salix dunnii</name>
    <dbReference type="NCBI Taxonomy" id="1413687"/>
    <lineage>
        <taxon>Eukaryota</taxon>
        <taxon>Viridiplantae</taxon>
        <taxon>Streptophyta</taxon>
        <taxon>Embryophyta</taxon>
        <taxon>Tracheophyta</taxon>
        <taxon>Spermatophyta</taxon>
        <taxon>Magnoliopsida</taxon>
        <taxon>eudicotyledons</taxon>
        <taxon>Gunneridae</taxon>
        <taxon>Pentapetalae</taxon>
        <taxon>rosids</taxon>
        <taxon>fabids</taxon>
        <taxon>Malpighiales</taxon>
        <taxon>Salicaceae</taxon>
        <taxon>Saliceae</taxon>
        <taxon>Salix</taxon>
    </lineage>
</organism>
<keyword evidence="9" id="KW-1185">Reference proteome</keyword>
<dbReference type="InterPro" id="IPR013083">
    <property type="entry name" value="Znf_RING/FYVE/PHD"/>
</dbReference>
<evidence type="ECO:0000256" key="2">
    <source>
        <dbReference type="ARBA" id="ARBA00022771"/>
    </source>
</evidence>
<feature type="domain" description="RING-type" evidence="7">
    <location>
        <begin position="359"/>
        <end position="400"/>
    </location>
</feature>
<dbReference type="FunFam" id="3.30.40.10:FF:000348">
    <property type="entry name" value="E3 ubiquitin-protein ligase"/>
    <property type="match status" value="1"/>
</dbReference>
<keyword evidence="2 4" id="KW-0863">Zinc-finger</keyword>
<evidence type="ECO:0000259" key="7">
    <source>
        <dbReference type="PROSITE" id="PS50089"/>
    </source>
</evidence>
<feature type="compositionally biased region" description="Low complexity" evidence="5">
    <location>
        <begin position="76"/>
        <end position="90"/>
    </location>
</feature>
<keyword evidence="1" id="KW-0479">Metal-binding</keyword>
<evidence type="ECO:0000313" key="9">
    <source>
        <dbReference type="Proteomes" id="UP000657918"/>
    </source>
</evidence>
<dbReference type="EMBL" id="JADGMS010000006">
    <property type="protein sequence ID" value="KAF9681176.1"/>
    <property type="molecule type" value="Genomic_DNA"/>
</dbReference>
<dbReference type="SMART" id="SM00744">
    <property type="entry name" value="RINGv"/>
    <property type="match status" value="1"/>
</dbReference>
<dbReference type="SUPFAM" id="SSF57850">
    <property type="entry name" value="RING/U-box"/>
    <property type="match status" value="1"/>
</dbReference>
<dbReference type="PANTHER" id="PTHR46225">
    <property type="entry name" value="C3H4 TYPE ZINC FINGER PROTEIN"/>
    <property type="match status" value="1"/>
</dbReference>
<proteinExistence type="predicted"/>
<dbReference type="OrthoDB" id="9984778at2759"/>
<feature type="region of interest" description="Disordered" evidence="5">
    <location>
        <begin position="40"/>
        <end position="102"/>
    </location>
</feature>
<comment type="caution">
    <text evidence="8">The sequence shown here is derived from an EMBL/GenBank/DDBJ whole genome shotgun (WGS) entry which is preliminary data.</text>
</comment>
<dbReference type="InterPro" id="IPR011016">
    <property type="entry name" value="Znf_RING-CH"/>
</dbReference>
<protein>
    <recommendedName>
        <fullName evidence="7">RING-type domain-containing protein</fullName>
    </recommendedName>
</protein>
<name>A0A835K8A9_9ROSI</name>
<dbReference type="AlphaFoldDB" id="A0A835K8A9"/>
<reference evidence="8 9" key="1">
    <citation type="submission" date="2020-10" db="EMBL/GenBank/DDBJ databases">
        <title>Plant Genome Project.</title>
        <authorList>
            <person name="Zhang R.-G."/>
        </authorList>
    </citation>
    <scope>NUCLEOTIDE SEQUENCE [LARGE SCALE GENOMIC DNA]</scope>
    <source>
        <strain evidence="8">FAFU-HL-1</strain>
        <tissue evidence="8">Leaf</tissue>
    </source>
</reference>
<evidence type="ECO:0000256" key="1">
    <source>
        <dbReference type="ARBA" id="ARBA00022723"/>
    </source>
</evidence>
<dbReference type="PROSITE" id="PS50089">
    <property type="entry name" value="ZF_RING_2"/>
    <property type="match status" value="1"/>
</dbReference>
<evidence type="ECO:0000256" key="5">
    <source>
        <dbReference type="SAM" id="MobiDB-lite"/>
    </source>
</evidence>
<dbReference type="InterPro" id="IPR001841">
    <property type="entry name" value="Znf_RING"/>
</dbReference>
<feature type="transmembrane region" description="Helical" evidence="6">
    <location>
        <begin position="108"/>
        <end position="127"/>
    </location>
</feature>
<dbReference type="Proteomes" id="UP000657918">
    <property type="component" value="Unassembled WGS sequence"/>
</dbReference>
<keyword evidence="6" id="KW-1133">Transmembrane helix</keyword>
<evidence type="ECO:0000313" key="8">
    <source>
        <dbReference type="EMBL" id="KAF9681176.1"/>
    </source>
</evidence>
<dbReference type="PANTHER" id="PTHR46225:SF2">
    <property type="entry name" value="C3H4 TYPE ZINC FINGER PROTEIN"/>
    <property type="match status" value="1"/>
</dbReference>
<dbReference type="Pfam" id="PF13639">
    <property type="entry name" value="zf-RING_2"/>
    <property type="match status" value="1"/>
</dbReference>
<dbReference type="CDD" id="cd16461">
    <property type="entry name" value="RING-H2_EL5-like"/>
    <property type="match status" value="1"/>
</dbReference>
<feature type="transmembrane region" description="Helical" evidence="6">
    <location>
        <begin position="139"/>
        <end position="159"/>
    </location>
</feature>
<evidence type="ECO:0000256" key="3">
    <source>
        <dbReference type="ARBA" id="ARBA00022833"/>
    </source>
</evidence>
<keyword evidence="6" id="KW-0472">Membrane</keyword>
<gene>
    <name evidence="8" type="ORF">SADUNF_Sadunf06G0198300</name>
</gene>
<feature type="transmembrane region" description="Helical" evidence="6">
    <location>
        <begin position="260"/>
        <end position="293"/>
    </location>
</feature>
<dbReference type="SMART" id="SM00184">
    <property type="entry name" value="RING"/>
    <property type="match status" value="1"/>
</dbReference>